<dbReference type="PANTHER" id="PTHR11022:SF69">
    <property type="entry name" value="PEPTIDOGLYCAN RECOGNITION PROTEIN 6"/>
    <property type="match status" value="1"/>
</dbReference>
<dbReference type="Proteomes" id="UP001352852">
    <property type="component" value="Unassembled WGS sequence"/>
</dbReference>
<protein>
    <recommendedName>
        <fullName evidence="7">Peptidoglycan recognition protein 6</fullName>
    </recommendedName>
</protein>
<dbReference type="SMART" id="SM00701">
    <property type="entry name" value="PGRP"/>
    <property type="match status" value="1"/>
</dbReference>
<evidence type="ECO:0000259" key="4">
    <source>
        <dbReference type="SMART" id="SM00701"/>
    </source>
</evidence>
<comment type="caution">
    <text evidence="5">The sequence shown here is derived from an EMBL/GenBank/DDBJ whole genome shotgun (WGS) entry which is preliminary data.</text>
</comment>
<sequence length="467" mass="51865">MDKGRWKLTLAVVVLLVSTYAEASFSHHMKDFISSVKQIEDEDPDSDPAAVLKRLRRAAGLNDAFIQYFLPDAEIGGSELPANLSDYFSKVLHHRVLEDAKEEGVVLTPDGTTVALGPLLLGIEAGFLSKTRGRARGLYQLTLAKDLSLSLRHGSSGTNRLGPDGCWDSLTSPKVFTLSDEPTLLTTAQVNGGMDGMILGREVSASSNLLKLSSLLNDYYNHQLDSKGMDGAPRLICRRRRENFKALLLPPLLARQVVKSVELQERLAGHPMMEVKTKKQLMAVVKEGLKKFVHMYMDCPPIISRCMWGAEPYIGTPTMLSLPLSYLYIHHTHTPSQPCLTFEQCSADMRSMQRFHQEDRGWDDIGYSFVAGDDGNIYEGRGWLWQGAHTYGHNSKGYGVSFIGDYTTRLPSQNSMRLVRDQLASCAVGEGRLVSSYILKGHRDVVSTSCPGDAFYAEIKGWEHYGK</sequence>
<comment type="similarity">
    <text evidence="1">Belongs to the N-acetylmuramoyl-L-alanine amidase 2 family.</text>
</comment>
<feature type="domain" description="Peptidoglycan recognition protein family" evidence="4">
    <location>
        <begin position="300"/>
        <end position="446"/>
    </location>
</feature>
<feature type="domain" description="N-acetylmuramoyl-L-alanine amidase" evidence="3">
    <location>
        <begin position="312"/>
        <end position="452"/>
    </location>
</feature>
<feature type="signal peptide" evidence="2">
    <location>
        <begin position="1"/>
        <end position="23"/>
    </location>
</feature>
<keyword evidence="6" id="KW-1185">Reference proteome</keyword>
<evidence type="ECO:0000313" key="6">
    <source>
        <dbReference type="Proteomes" id="UP001352852"/>
    </source>
</evidence>
<dbReference type="Gene3D" id="3.40.80.10">
    <property type="entry name" value="Peptidoglycan recognition protein-like"/>
    <property type="match status" value="1"/>
</dbReference>
<organism evidence="5 6">
    <name type="scientific">Characodon lateralis</name>
    <dbReference type="NCBI Taxonomy" id="208331"/>
    <lineage>
        <taxon>Eukaryota</taxon>
        <taxon>Metazoa</taxon>
        <taxon>Chordata</taxon>
        <taxon>Craniata</taxon>
        <taxon>Vertebrata</taxon>
        <taxon>Euteleostomi</taxon>
        <taxon>Actinopterygii</taxon>
        <taxon>Neopterygii</taxon>
        <taxon>Teleostei</taxon>
        <taxon>Neoteleostei</taxon>
        <taxon>Acanthomorphata</taxon>
        <taxon>Ovalentaria</taxon>
        <taxon>Atherinomorphae</taxon>
        <taxon>Cyprinodontiformes</taxon>
        <taxon>Goodeidae</taxon>
        <taxon>Characodon</taxon>
    </lineage>
</organism>
<keyword evidence="2" id="KW-0732">Signal</keyword>
<accession>A0ABU7E063</accession>
<dbReference type="PANTHER" id="PTHR11022">
    <property type="entry name" value="PEPTIDOGLYCAN RECOGNITION PROTEIN"/>
    <property type="match status" value="1"/>
</dbReference>
<reference evidence="5 6" key="1">
    <citation type="submission" date="2021-06" db="EMBL/GenBank/DDBJ databases">
        <authorList>
            <person name="Palmer J.M."/>
        </authorList>
    </citation>
    <scope>NUCLEOTIDE SEQUENCE [LARGE SCALE GENOMIC DNA]</scope>
    <source>
        <strain evidence="5 6">CL_MEX2019</strain>
        <tissue evidence="5">Muscle</tissue>
    </source>
</reference>
<dbReference type="Pfam" id="PF01510">
    <property type="entry name" value="Amidase_2"/>
    <property type="match status" value="1"/>
</dbReference>
<dbReference type="InterPro" id="IPR002502">
    <property type="entry name" value="Amidase_domain"/>
</dbReference>
<feature type="chain" id="PRO_5045058068" description="Peptidoglycan recognition protein 6" evidence="2">
    <location>
        <begin position="24"/>
        <end position="467"/>
    </location>
</feature>
<dbReference type="InterPro" id="IPR006619">
    <property type="entry name" value="PGRP_domain_met/bac"/>
</dbReference>
<evidence type="ECO:0000313" key="5">
    <source>
        <dbReference type="EMBL" id="MED6279523.1"/>
    </source>
</evidence>
<gene>
    <name evidence="5" type="ORF">CHARACLAT_001669</name>
</gene>
<dbReference type="InterPro" id="IPR015510">
    <property type="entry name" value="PGRP"/>
</dbReference>
<name>A0ABU7E063_9TELE</name>
<proteinExistence type="inferred from homology"/>
<dbReference type="EMBL" id="JAHUTJ010041050">
    <property type="protein sequence ID" value="MED6279523.1"/>
    <property type="molecule type" value="Genomic_DNA"/>
</dbReference>
<dbReference type="SUPFAM" id="SSF55846">
    <property type="entry name" value="N-acetylmuramoyl-L-alanine amidase-like"/>
    <property type="match status" value="1"/>
</dbReference>
<dbReference type="InterPro" id="IPR036505">
    <property type="entry name" value="Amidase/PGRP_sf"/>
</dbReference>
<dbReference type="SMART" id="SM00644">
    <property type="entry name" value="Ami_2"/>
    <property type="match status" value="1"/>
</dbReference>
<evidence type="ECO:0000256" key="2">
    <source>
        <dbReference type="SAM" id="SignalP"/>
    </source>
</evidence>
<evidence type="ECO:0000256" key="1">
    <source>
        <dbReference type="ARBA" id="ARBA00007553"/>
    </source>
</evidence>
<evidence type="ECO:0008006" key="7">
    <source>
        <dbReference type="Google" id="ProtNLM"/>
    </source>
</evidence>
<dbReference type="CDD" id="cd06583">
    <property type="entry name" value="PGRP"/>
    <property type="match status" value="1"/>
</dbReference>
<evidence type="ECO:0000259" key="3">
    <source>
        <dbReference type="SMART" id="SM00644"/>
    </source>
</evidence>